<dbReference type="SUPFAM" id="SSF56672">
    <property type="entry name" value="DNA/RNA polymerases"/>
    <property type="match status" value="1"/>
</dbReference>
<feature type="compositionally biased region" description="Pro residues" evidence="3">
    <location>
        <begin position="1764"/>
        <end position="1773"/>
    </location>
</feature>
<dbReference type="GO" id="GO:0003964">
    <property type="term" value="F:RNA-directed DNA polymerase activity"/>
    <property type="evidence" value="ECO:0007669"/>
    <property type="project" value="UniProtKB-KW"/>
</dbReference>
<comment type="caution">
    <text evidence="7">The sequence shown here is derived from an EMBL/GenBank/DDBJ whole genome shotgun (WGS) entry which is preliminary data.</text>
</comment>
<evidence type="ECO:0000259" key="5">
    <source>
        <dbReference type="Pfam" id="PF17919"/>
    </source>
</evidence>
<dbReference type="Pfam" id="PF17919">
    <property type="entry name" value="RT_RNaseH_2"/>
    <property type="match status" value="1"/>
</dbReference>
<evidence type="ECO:0000313" key="7">
    <source>
        <dbReference type="EMBL" id="GEU36455.1"/>
    </source>
</evidence>
<feature type="domain" description="Reverse transcriptase/retrotransposon-derived protein RNase H-like" evidence="5">
    <location>
        <begin position="586"/>
        <end position="636"/>
    </location>
</feature>
<reference evidence="7" key="1">
    <citation type="journal article" date="2019" name="Sci. Rep.">
        <title>Draft genome of Tanacetum cinerariifolium, the natural source of mosquito coil.</title>
        <authorList>
            <person name="Yamashiro T."/>
            <person name="Shiraishi A."/>
            <person name="Satake H."/>
            <person name="Nakayama K."/>
        </authorList>
    </citation>
    <scope>NUCLEOTIDE SEQUENCE</scope>
</reference>
<keyword evidence="7" id="KW-0548">Nucleotidyltransferase</keyword>
<dbReference type="InterPro" id="IPR000477">
    <property type="entry name" value="RT_dom"/>
</dbReference>
<protein>
    <submittedName>
        <fullName evidence="7">Putative reverse transcriptase domain-containing protein</fullName>
    </submittedName>
</protein>
<keyword evidence="7" id="KW-0695">RNA-directed DNA polymerase</keyword>
<dbReference type="InterPro" id="IPR036397">
    <property type="entry name" value="RNaseH_sf"/>
</dbReference>
<keyword evidence="7" id="KW-0808">Transferase</keyword>
<dbReference type="Pfam" id="PF00078">
    <property type="entry name" value="RVT_1"/>
    <property type="match status" value="1"/>
</dbReference>
<feature type="region of interest" description="Disordered" evidence="3">
    <location>
        <begin position="1224"/>
        <end position="1434"/>
    </location>
</feature>
<evidence type="ECO:0000259" key="4">
    <source>
        <dbReference type="Pfam" id="PF00078"/>
    </source>
</evidence>
<feature type="region of interest" description="Disordered" evidence="3">
    <location>
        <begin position="1717"/>
        <end position="1792"/>
    </location>
</feature>
<feature type="region of interest" description="Disordered" evidence="3">
    <location>
        <begin position="1806"/>
        <end position="1835"/>
    </location>
</feature>
<dbReference type="FunFam" id="3.30.70.270:FF:000026">
    <property type="entry name" value="Transposon Ty3-G Gag-Pol polyprotein"/>
    <property type="match status" value="1"/>
</dbReference>
<feature type="compositionally biased region" description="Basic and acidic residues" evidence="3">
    <location>
        <begin position="27"/>
        <end position="45"/>
    </location>
</feature>
<feature type="compositionally biased region" description="Pro residues" evidence="3">
    <location>
        <begin position="1730"/>
        <end position="1748"/>
    </location>
</feature>
<evidence type="ECO:0000256" key="3">
    <source>
        <dbReference type="SAM" id="MobiDB-lite"/>
    </source>
</evidence>
<sequence length="2046" mass="231283">MPPRMRTRSAGRPAAESLGGGTGVRVGRGERGRRPREGNDERVDDLNVQGNDQGGALDFSMIVAQQLQNLLPAMLAQVGNQGNVGNQNGNVVTENVQENIENVLVNDNWVGCLYKEFLACNPKEYDGKRGVVVLTRWIEKIESVQDMSGCSIDQKVKYTAGSFVEEFCPSHEMQKVETELWNHAIVGAGHAAYTDRFHELARLVSYLVTPESRKIERNKSIKKVEKKGNMGEPRRDKNGRDNNRRTRTGNAFAFAANPVGRDNMGVWPKCTTCNSYHAPEGPCRTCFNCNCLGHLVKDSRGVHRNANPVNARNPTVRACYECGSTDHVRSAYPRLNRAQGPEGNRPNQVAANNEGQDRGNQGNQAKGRAFMLGAEEARQDPDIVTGTEPSELGFRYEIEIASGQLVEIDKVIKGCKLEIEGHVFDIDLIPFGHGCFDVIIGQLKELQDKGFIRPSSSPWGAPNSLWTFRVYSNAFGLTNAPAVFMYLMNRVCRPYLDKFVIVFIDDILIYSKTRKEHKEHLRLVLELLKKEKIKIEAVQNWKAPRTPTEVRSFIGLAGYYRRFIENFSKIAKSFTILTQKCKTFDWGEEHELAFQTLNDKLCNAPVLALPDGLKEFIIYCDASGIGLGCVLMQRVKSVIYMDHKSLHHIFSRKELNMRRRRWIELFSDYGCEIRYHPGKANMVDDALSRKERVKPKRKGLDEMIEQRSDGTLYYLDRIWVPLKGDVRTLIIDEAHKSKHSVHQELIRCIMTLEIGISIDFVTKLPRTSSRHGTIWVIVDRLTKSAHFLPMREDYKMDRLARLYLNEIVARHGVPISIISDSNNRFRSRAYVLDFGGSWDVHLPLVEFSYNNSYHFSMRCALFEALYGRKCRSPIMWAEVGEGQLIEPELMQKTTKKISHIKDRLKVARDRQKSYADKRRKPLEFSVGDYVLLKVSPWKGVVRFGKKWKLAPRFVRPFEIVEKVGLVAYRLDLPEELNGVHDTFHVSNLKNCLADPTLQVPLDEIQVDAKLNFMKKLVEILEREFKKLKWSRIAIVKVRWNSKRRPEFTWKHTMADVNVNALADQAPTMAPPTRTDDQILPHIRRVPIGKSNCYLDVEKSQSNPIYKIAVDILKHTNFFRAFTASSTIPLIYIQQNLSNVVTNDLFQMWRALTTINNMCLTGKTSGFERLRAPVLQILWGVVNRAHIDYAERIWEEFTQSIHTFIEDKKNLEYIEKVAKHQRYLAGEKGSDPDSPTPKPAKATKKSKLSVPKADLRPPVTIQASSQQPEPKPAPAKSQGKKRKLVTKTSDKPSPSRRSKPSLVTKQRKPTSSMRSVDESVDEGIPEKEPRFDDEDAEVYGMGKEKVTDEQVALDLLTLQTPKKKSPADQIIFQRRTSTPTESSGHDESSSLYAELRLTDNEGQAGPNPDEQDEGQAGPNPGDAATSQPQSSPIVFVGPNLEHMDLEATNVSTQSHPELMDEGFTATAYPKLQENLKLTVEEQVILEEPASSTGTLSSLQHLAKDLSFGDLFFNDKPSKADNEKTTAETEAESMVSVTIQQDTSSIPPMTTPIIDLTSRPDSPNVHRPLQVTTIETTTTTTTHPPPPQPQQSTTDSMLMKRISELEYVMANLIQDNKHLKERLDSHGARLYTLENIDIPQQVSKAVDEIVTDVVDWAIQALLQNRFRDLPEANMKKILHQRMWETNSYKAHEYHMVLYEAIEKSMNRDHTDKLLKDLAEARNKKKKRRDSPKTPPGSPPHQPPPPPPPVGPCGTLGSPRASGSSQVPPPPPPPPSTNQEGQSYGSTSPSSSKTAASAKYKAWTTTDTRIKPSVSSTPEDLHMDDDMAPDAQVHSSDDEDIRNAHIPKVNLRQDWWKPLEEDRPTTPEPAWFIPSSDVPVPKNNWASDLASTYSPPPEDSLLAQTGDMAMFMDWFCKLQGITELKPQDLEGPAFELVKVFHPNVIHLQYQMEECHKLLTDRVDDLIIRHNVSKPLTLGGPPGHVTIQSDFFFNKDLEYLRYGSKGSRHALSISKMKAAYYPNVGLEQMVPDQMWIKEECKYDIAAVKPT</sequence>
<gene>
    <name evidence="7" type="ORF">Tci_008433</name>
</gene>
<dbReference type="Gene3D" id="3.30.70.270">
    <property type="match status" value="2"/>
</dbReference>
<dbReference type="InterPro" id="IPR043502">
    <property type="entry name" value="DNA/RNA_pol_sf"/>
</dbReference>
<dbReference type="InterPro" id="IPR050951">
    <property type="entry name" value="Retrovirus_Pol_polyprotein"/>
</dbReference>
<evidence type="ECO:0000256" key="1">
    <source>
        <dbReference type="ARBA" id="ARBA00023268"/>
    </source>
</evidence>
<feature type="region of interest" description="Disordered" evidence="3">
    <location>
        <begin position="1"/>
        <end position="50"/>
    </location>
</feature>
<feature type="region of interest" description="Disordered" evidence="3">
    <location>
        <begin position="218"/>
        <end position="249"/>
    </location>
</feature>
<dbReference type="SUPFAM" id="SSF53098">
    <property type="entry name" value="Ribonuclease H-like"/>
    <property type="match status" value="1"/>
</dbReference>
<dbReference type="InterPro" id="IPR041577">
    <property type="entry name" value="RT_RNaseH_2"/>
</dbReference>
<feature type="compositionally biased region" description="Polar residues" evidence="3">
    <location>
        <begin position="345"/>
        <end position="364"/>
    </location>
</feature>
<feature type="domain" description="Tf2-1-like SH3-like" evidence="6">
    <location>
        <begin position="927"/>
        <end position="991"/>
    </location>
</feature>
<dbReference type="InterPro" id="IPR043128">
    <property type="entry name" value="Rev_trsase/Diguanyl_cyclase"/>
</dbReference>
<dbReference type="Gene3D" id="3.30.420.10">
    <property type="entry name" value="Ribonuclease H-like superfamily/Ribonuclease H"/>
    <property type="match status" value="2"/>
</dbReference>
<accession>A0A6L2JKP7</accession>
<dbReference type="CDD" id="cd01647">
    <property type="entry name" value="RT_LTR"/>
    <property type="match status" value="1"/>
</dbReference>
<dbReference type="EMBL" id="BKCJ010000812">
    <property type="protein sequence ID" value="GEU36455.1"/>
    <property type="molecule type" value="Genomic_DNA"/>
</dbReference>
<feature type="region of interest" description="Disordered" evidence="3">
    <location>
        <begin position="336"/>
        <end position="364"/>
    </location>
</feature>
<dbReference type="PANTHER" id="PTHR37984:SF5">
    <property type="entry name" value="PROTEIN NYNRIN-LIKE"/>
    <property type="match status" value="1"/>
</dbReference>
<proteinExistence type="predicted"/>
<evidence type="ECO:0000256" key="2">
    <source>
        <dbReference type="SAM" id="Coils"/>
    </source>
</evidence>
<evidence type="ECO:0000259" key="6">
    <source>
        <dbReference type="Pfam" id="PF24626"/>
    </source>
</evidence>
<dbReference type="PANTHER" id="PTHR37984">
    <property type="entry name" value="PROTEIN CBG26694"/>
    <property type="match status" value="1"/>
</dbReference>
<name>A0A6L2JKP7_TANCI</name>
<feature type="compositionally biased region" description="Basic and acidic residues" evidence="3">
    <location>
        <begin position="218"/>
        <end position="244"/>
    </location>
</feature>
<feature type="coiled-coil region" evidence="2">
    <location>
        <begin position="1600"/>
        <end position="1627"/>
    </location>
</feature>
<dbReference type="InterPro" id="IPR056924">
    <property type="entry name" value="SH3_Tf2-1"/>
</dbReference>
<feature type="compositionally biased region" description="Low complexity" evidence="3">
    <location>
        <begin position="1783"/>
        <end position="1792"/>
    </location>
</feature>
<keyword evidence="1" id="KW-0511">Multifunctional enzyme</keyword>
<keyword evidence="2" id="KW-0175">Coiled coil</keyword>
<dbReference type="GO" id="GO:0003676">
    <property type="term" value="F:nucleic acid binding"/>
    <property type="evidence" value="ECO:0007669"/>
    <property type="project" value="InterPro"/>
</dbReference>
<dbReference type="Pfam" id="PF24626">
    <property type="entry name" value="SH3_Tf2-1"/>
    <property type="match status" value="1"/>
</dbReference>
<feature type="domain" description="Reverse transcriptase" evidence="4">
    <location>
        <begin position="475"/>
        <end position="536"/>
    </location>
</feature>
<organism evidence="7">
    <name type="scientific">Tanacetum cinerariifolium</name>
    <name type="common">Dalmatian daisy</name>
    <name type="synonym">Chrysanthemum cinerariifolium</name>
    <dbReference type="NCBI Taxonomy" id="118510"/>
    <lineage>
        <taxon>Eukaryota</taxon>
        <taxon>Viridiplantae</taxon>
        <taxon>Streptophyta</taxon>
        <taxon>Embryophyta</taxon>
        <taxon>Tracheophyta</taxon>
        <taxon>Spermatophyta</taxon>
        <taxon>Magnoliopsida</taxon>
        <taxon>eudicotyledons</taxon>
        <taxon>Gunneridae</taxon>
        <taxon>Pentapetalae</taxon>
        <taxon>asterids</taxon>
        <taxon>campanulids</taxon>
        <taxon>Asterales</taxon>
        <taxon>Asteraceae</taxon>
        <taxon>Asteroideae</taxon>
        <taxon>Anthemideae</taxon>
        <taxon>Anthemidinae</taxon>
        <taxon>Tanacetum</taxon>
    </lineage>
</organism>
<dbReference type="InterPro" id="IPR012337">
    <property type="entry name" value="RNaseH-like_sf"/>
</dbReference>